<reference evidence="1" key="1">
    <citation type="journal article" date="2023" name="G3 (Bethesda)">
        <title>A reference genome for the long-term kleptoplast-retaining sea slug Elysia crispata morphotype clarki.</title>
        <authorList>
            <person name="Eastman K.E."/>
            <person name="Pendleton A.L."/>
            <person name="Shaikh M.A."/>
            <person name="Suttiyut T."/>
            <person name="Ogas R."/>
            <person name="Tomko P."/>
            <person name="Gavelis G."/>
            <person name="Widhalm J.R."/>
            <person name="Wisecaver J.H."/>
        </authorList>
    </citation>
    <scope>NUCLEOTIDE SEQUENCE</scope>
    <source>
        <strain evidence="1">ECLA1</strain>
    </source>
</reference>
<organism evidence="1 2">
    <name type="scientific">Elysia crispata</name>
    <name type="common">lettuce slug</name>
    <dbReference type="NCBI Taxonomy" id="231223"/>
    <lineage>
        <taxon>Eukaryota</taxon>
        <taxon>Metazoa</taxon>
        <taxon>Spiralia</taxon>
        <taxon>Lophotrochozoa</taxon>
        <taxon>Mollusca</taxon>
        <taxon>Gastropoda</taxon>
        <taxon>Heterobranchia</taxon>
        <taxon>Euthyneura</taxon>
        <taxon>Panpulmonata</taxon>
        <taxon>Sacoglossa</taxon>
        <taxon>Placobranchoidea</taxon>
        <taxon>Plakobranchidae</taxon>
        <taxon>Elysia</taxon>
    </lineage>
</organism>
<dbReference type="EMBL" id="JAWDGP010003315">
    <property type="protein sequence ID" value="KAK3775537.1"/>
    <property type="molecule type" value="Genomic_DNA"/>
</dbReference>
<dbReference type="Proteomes" id="UP001283361">
    <property type="component" value="Unassembled WGS sequence"/>
</dbReference>
<sequence>MRLGNEEENDNKDKDHGRAISYSYCEVSSLVLQECLSGLVTQWLRFGAVDPISGHTCHQEYSSCSIRPYKIDSLIYRLVRATP</sequence>
<comment type="caution">
    <text evidence="1">The sequence shown here is derived from an EMBL/GenBank/DDBJ whole genome shotgun (WGS) entry which is preliminary data.</text>
</comment>
<gene>
    <name evidence="1" type="ORF">RRG08_041319</name>
</gene>
<name>A0AAE0ZUA8_9GAST</name>
<proteinExistence type="predicted"/>
<evidence type="ECO:0000313" key="1">
    <source>
        <dbReference type="EMBL" id="KAK3775537.1"/>
    </source>
</evidence>
<accession>A0AAE0ZUA8</accession>
<evidence type="ECO:0000313" key="2">
    <source>
        <dbReference type="Proteomes" id="UP001283361"/>
    </source>
</evidence>
<protein>
    <submittedName>
        <fullName evidence="1">Uncharacterized protein</fullName>
    </submittedName>
</protein>
<keyword evidence="2" id="KW-1185">Reference proteome</keyword>
<dbReference type="AlphaFoldDB" id="A0AAE0ZUA8"/>